<dbReference type="InterPro" id="IPR035959">
    <property type="entry name" value="RutC-like_sf"/>
</dbReference>
<sequence length="139" mass="14822">MTSSAITRIPTPSDEPTAALSADAVSYAGVTFTTQIPDRTDGSLELGDIRRQTEQVFHNLSETLEAAGSSLSRLLHLTIYLTDMTDREVFNEVYAACIPKPVPVRCCVAVAALAVEGMRIEITAHAAVAPSADGSSDRR</sequence>
<accession>A0ABV4S9W0</accession>
<dbReference type="SUPFAM" id="SSF55298">
    <property type="entry name" value="YjgF-like"/>
    <property type="match status" value="1"/>
</dbReference>
<dbReference type="PANTHER" id="PTHR11803">
    <property type="entry name" value="2-IMINOBUTANOATE/2-IMINOPROPANOATE DEAMINASE RIDA"/>
    <property type="match status" value="1"/>
</dbReference>
<organism evidence="2 3">
    <name type="scientific">Streptomyces aureus</name>
    <dbReference type="NCBI Taxonomy" id="193461"/>
    <lineage>
        <taxon>Bacteria</taxon>
        <taxon>Bacillati</taxon>
        <taxon>Actinomycetota</taxon>
        <taxon>Actinomycetes</taxon>
        <taxon>Kitasatosporales</taxon>
        <taxon>Streptomycetaceae</taxon>
        <taxon>Streptomyces</taxon>
    </lineage>
</organism>
<comment type="caution">
    <text evidence="2">The sequence shown here is derived from an EMBL/GenBank/DDBJ whole genome shotgun (WGS) entry which is preliminary data.</text>
</comment>
<dbReference type="GO" id="GO:0016787">
    <property type="term" value="F:hydrolase activity"/>
    <property type="evidence" value="ECO:0007669"/>
    <property type="project" value="UniProtKB-KW"/>
</dbReference>
<dbReference type="Pfam" id="PF01042">
    <property type="entry name" value="Ribonuc_L-PSP"/>
    <property type="match status" value="1"/>
</dbReference>
<protein>
    <submittedName>
        <fullName evidence="2">RidA family protein</fullName>
        <ecNumber evidence="2">3.5.-.-</ecNumber>
    </submittedName>
</protein>
<dbReference type="CDD" id="cd00448">
    <property type="entry name" value="YjgF_YER057c_UK114_family"/>
    <property type="match status" value="1"/>
</dbReference>
<dbReference type="InterPro" id="IPR019897">
    <property type="entry name" value="RidA_CS"/>
</dbReference>
<reference evidence="2 3" key="1">
    <citation type="submission" date="2024-08" db="EMBL/GenBank/DDBJ databases">
        <title>Genome sequence of Streptomyces aureus CACIA-1.46HGO.</title>
        <authorList>
            <person name="Evangelista-Martinez Z."/>
        </authorList>
    </citation>
    <scope>NUCLEOTIDE SEQUENCE [LARGE SCALE GENOMIC DNA]</scope>
    <source>
        <strain evidence="2 3">CACIA-1.46HGO</strain>
    </source>
</reference>
<gene>
    <name evidence="2" type="ORF">ACEG43_03320</name>
</gene>
<dbReference type="RefSeq" id="WP_372561263.1">
    <property type="nucleotide sequence ID" value="NZ_JBGOSP010000002.1"/>
</dbReference>
<dbReference type="Proteomes" id="UP001571476">
    <property type="component" value="Unassembled WGS sequence"/>
</dbReference>
<keyword evidence="3" id="KW-1185">Reference proteome</keyword>
<proteinExistence type="inferred from homology"/>
<evidence type="ECO:0000256" key="1">
    <source>
        <dbReference type="ARBA" id="ARBA00010552"/>
    </source>
</evidence>
<name>A0ABV4S9W0_9ACTN</name>
<dbReference type="EMBL" id="JBGOSP010000002">
    <property type="protein sequence ID" value="MFA3835221.1"/>
    <property type="molecule type" value="Genomic_DNA"/>
</dbReference>
<keyword evidence="2" id="KW-0378">Hydrolase</keyword>
<dbReference type="InterPro" id="IPR006175">
    <property type="entry name" value="YjgF/YER057c/UK114"/>
</dbReference>
<evidence type="ECO:0000313" key="2">
    <source>
        <dbReference type="EMBL" id="MFA3835221.1"/>
    </source>
</evidence>
<dbReference type="Gene3D" id="3.30.1330.40">
    <property type="entry name" value="RutC-like"/>
    <property type="match status" value="1"/>
</dbReference>
<comment type="similarity">
    <text evidence="1">Belongs to the RutC family.</text>
</comment>
<dbReference type="PANTHER" id="PTHR11803:SF58">
    <property type="entry name" value="PROTEIN HMF1-RELATED"/>
    <property type="match status" value="1"/>
</dbReference>
<evidence type="ECO:0000313" key="3">
    <source>
        <dbReference type="Proteomes" id="UP001571476"/>
    </source>
</evidence>
<dbReference type="PROSITE" id="PS01094">
    <property type="entry name" value="UPF0076"/>
    <property type="match status" value="1"/>
</dbReference>
<dbReference type="EC" id="3.5.-.-" evidence="2"/>